<dbReference type="GO" id="GO:0046917">
    <property type="term" value="F:triphosphoribosyl-dephospho-CoA synthase activity"/>
    <property type="evidence" value="ECO:0007669"/>
    <property type="project" value="UniProtKB-UniRule"/>
</dbReference>
<dbReference type="Pfam" id="PF01874">
    <property type="entry name" value="CitG"/>
    <property type="match status" value="1"/>
</dbReference>
<reference evidence="6 7" key="1">
    <citation type="journal article" date="2015" name="Genome Announc.">
        <title>Expanding the biotechnology potential of lactobacilli through comparative genomics of 213 strains and associated genera.</title>
        <authorList>
            <person name="Sun Z."/>
            <person name="Harris H.M."/>
            <person name="McCann A."/>
            <person name="Guo C."/>
            <person name="Argimon S."/>
            <person name="Zhang W."/>
            <person name="Yang X."/>
            <person name="Jeffery I.B."/>
            <person name="Cooney J.C."/>
            <person name="Kagawa T.F."/>
            <person name="Liu W."/>
            <person name="Song Y."/>
            <person name="Salvetti E."/>
            <person name="Wrobel A."/>
            <person name="Rasinkangas P."/>
            <person name="Parkhill J."/>
            <person name="Rea M.C."/>
            <person name="O'Sullivan O."/>
            <person name="Ritari J."/>
            <person name="Douillard F.P."/>
            <person name="Paul Ross R."/>
            <person name="Yang R."/>
            <person name="Briner A.E."/>
            <person name="Felis G.E."/>
            <person name="de Vos W.M."/>
            <person name="Barrangou R."/>
            <person name="Klaenhammer T.R."/>
            <person name="Caufield P.W."/>
            <person name="Cui Y."/>
            <person name="Zhang H."/>
            <person name="O'Toole P.W."/>
        </authorList>
    </citation>
    <scope>NUCLEOTIDE SEQUENCE [LARGE SCALE GENOMIC DNA]</scope>
    <source>
        <strain evidence="6 7">DSM 18390</strain>
    </source>
</reference>
<dbReference type="Gene3D" id="1.10.4200.10">
    <property type="entry name" value="Triphosphoribosyl-dephospho-CoA protein"/>
    <property type="match status" value="1"/>
</dbReference>
<evidence type="ECO:0000256" key="4">
    <source>
        <dbReference type="ARBA" id="ARBA00022840"/>
    </source>
</evidence>
<dbReference type="HAMAP" id="MF_00397">
    <property type="entry name" value="CitG"/>
    <property type="match status" value="1"/>
</dbReference>
<dbReference type="PANTHER" id="PTHR30201">
    <property type="entry name" value="TRIPHOSPHORIBOSYL-DEPHOSPHO-COA SYNTHASE"/>
    <property type="match status" value="1"/>
</dbReference>
<dbReference type="PATRIC" id="fig|1423786.4.peg.347"/>
<evidence type="ECO:0000256" key="1">
    <source>
        <dbReference type="ARBA" id="ARBA00001210"/>
    </source>
</evidence>
<keyword evidence="4 5" id="KW-0067">ATP-binding</keyword>
<dbReference type="RefSeq" id="WP_054734582.1">
    <property type="nucleotide sequence ID" value="NZ_AZFZ01000012.1"/>
</dbReference>
<keyword evidence="2 5" id="KW-0808">Transferase</keyword>
<dbReference type="AlphaFoldDB" id="A0A0R1YQS7"/>
<organism evidence="6 7">
    <name type="scientific">Lentilactobacillus parafarraginis DSM 18390 = JCM 14109</name>
    <dbReference type="NCBI Taxonomy" id="1423786"/>
    <lineage>
        <taxon>Bacteria</taxon>
        <taxon>Bacillati</taxon>
        <taxon>Bacillota</taxon>
        <taxon>Bacilli</taxon>
        <taxon>Lactobacillales</taxon>
        <taxon>Lactobacillaceae</taxon>
        <taxon>Lentilactobacillus</taxon>
    </lineage>
</organism>
<dbReference type="InterPro" id="IPR002736">
    <property type="entry name" value="CitG"/>
</dbReference>
<dbReference type="GO" id="GO:0051191">
    <property type="term" value="P:prosthetic group biosynthetic process"/>
    <property type="evidence" value="ECO:0007669"/>
    <property type="project" value="TreeGrafter"/>
</dbReference>
<accession>A0A0R1YQS7</accession>
<evidence type="ECO:0000256" key="5">
    <source>
        <dbReference type="HAMAP-Rule" id="MF_00397"/>
    </source>
</evidence>
<dbReference type="GO" id="GO:0005524">
    <property type="term" value="F:ATP binding"/>
    <property type="evidence" value="ECO:0007669"/>
    <property type="project" value="UniProtKB-KW"/>
</dbReference>
<dbReference type="Proteomes" id="UP000051010">
    <property type="component" value="Unassembled WGS sequence"/>
</dbReference>
<dbReference type="NCBIfam" id="TIGR03125">
    <property type="entry name" value="citrate_citG"/>
    <property type="match status" value="1"/>
</dbReference>
<comment type="catalytic activity">
    <reaction evidence="1 5">
        <text>3'-dephospho-CoA + ATP = 2'-(5''-triphospho-alpha-D-ribosyl)-3'-dephospho-CoA + adenine</text>
        <dbReference type="Rhea" id="RHEA:15117"/>
        <dbReference type="ChEBI" id="CHEBI:16708"/>
        <dbReference type="ChEBI" id="CHEBI:30616"/>
        <dbReference type="ChEBI" id="CHEBI:57328"/>
        <dbReference type="ChEBI" id="CHEBI:61378"/>
        <dbReference type="EC" id="2.4.2.52"/>
    </reaction>
</comment>
<evidence type="ECO:0000313" key="7">
    <source>
        <dbReference type="Proteomes" id="UP000051010"/>
    </source>
</evidence>
<comment type="caution">
    <text evidence="6">The sequence shown here is derived from an EMBL/GenBank/DDBJ whole genome shotgun (WGS) entry which is preliminary data.</text>
</comment>
<dbReference type="NCBIfam" id="NF002315">
    <property type="entry name" value="PRK01237.1"/>
    <property type="match status" value="1"/>
</dbReference>
<evidence type="ECO:0000256" key="3">
    <source>
        <dbReference type="ARBA" id="ARBA00022741"/>
    </source>
</evidence>
<gene>
    <name evidence="5" type="primary">citG</name>
    <name evidence="6" type="ORF">FD47_GL000332</name>
</gene>
<proteinExistence type="inferred from homology"/>
<dbReference type="EMBL" id="AZFZ01000012">
    <property type="protein sequence ID" value="KRM44530.1"/>
    <property type="molecule type" value="Genomic_DNA"/>
</dbReference>
<dbReference type="PANTHER" id="PTHR30201:SF2">
    <property type="entry name" value="2-(5''-TRIPHOSPHORIBOSYL)-3'-DEPHOSPHOCOENZYME-A SYNTHASE"/>
    <property type="match status" value="1"/>
</dbReference>
<evidence type="ECO:0000313" key="6">
    <source>
        <dbReference type="EMBL" id="KRM44530.1"/>
    </source>
</evidence>
<evidence type="ECO:0000256" key="2">
    <source>
        <dbReference type="ARBA" id="ARBA00022679"/>
    </source>
</evidence>
<dbReference type="InterPro" id="IPR017551">
    <property type="entry name" value="TriPribosyl-deP-CoA_syn_CitG"/>
</dbReference>
<dbReference type="EC" id="2.4.2.52" evidence="5"/>
<comment type="similarity">
    <text evidence="5">Belongs to the CitG/MdcB family.</text>
</comment>
<protein>
    <recommendedName>
        <fullName evidence="5">Probable 2-(5''-triphosphoribosyl)-3'-dephosphocoenzyme-A synthase</fullName>
        <shortName evidence="5">2-(5''-triphosphoribosyl)-3'-dephospho-CoA synthase</shortName>
        <ecNumber evidence="5">2.4.2.52</ecNumber>
    </recommendedName>
</protein>
<name>A0A0R1YQS7_9LACO</name>
<sequence>MTTSETTHARQLVSTALAAMLYEVSVNPKPGLVDPVDAGPHPDMNVFMFIDSAVSLRTYFDACVAAGEQFSGGVAALPDLFQTIRPAGIEAEKDMFAATHGVNTHKGAIFSLGITLTAAAFQDRHPAAVPTGNAGLMRVIQKMLAALIDHDLANGDLHDVRNLTAGEYQYVKYGFLGIRGEAAAGFPVVMNHAYPFLEKSTGTINERLLDTLLHILLYADDSNLIKRSGDPDILVRVRRWVTRYFELGGSQTVDGFAFLKELNRKFKQENLSLGGSADLLILTIFLGLRNGIIRNDQNAG</sequence>
<keyword evidence="3 5" id="KW-0547">Nucleotide-binding</keyword>